<comment type="caution">
    <text evidence="1">The sequence shown here is derived from an EMBL/GenBank/DDBJ whole genome shotgun (WGS) entry which is preliminary data.</text>
</comment>
<sequence>MSHRLRLYSRKGNTMQNAPDRAAHIERIAALNDTLRANITKPTGLDRIVMTAGIAGGIGDVTTWSGWRKRAELLRTVRDFDAFSPDSPERDFGRFEWQEAVCYFKIDYYDPSLEWGSANPADPAVTARVLTIMWAYEY</sequence>
<reference evidence="1 2" key="1">
    <citation type="journal article" date="2013" name="Genome Announc.">
        <title>Genome Sequence of Novosphingobium lindaniclasticum LE124T, Isolated from a Hexachlorocyclohexane Dumpsite.</title>
        <authorList>
            <person name="Saxena A."/>
            <person name="Nayyar N."/>
            <person name="Sangwan N."/>
            <person name="Kumari R."/>
            <person name="Khurana J.P."/>
            <person name="Lal R."/>
        </authorList>
    </citation>
    <scope>NUCLEOTIDE SEQUENCE [LARGE SCALE GENOMIC DNA]</scope>
    <source>
        <strain evidence="1 2">LE124</strain>
    </source>
</reference>
<evidence type="ECO:0000313" key="2">
    <source>
        <dbReference type="Proteomes" id="UP000015527"/>
    </source>
</evidence>
<proteinExistence type="predicted"/>
<evidence type="ECO:0008006" key="3">
    <source>
        <dbReference type="Google" id="ProtNLM"/>
    </source>
</evidence>
<dbReference type="PATRIC" id="fig|1096930.3.peg.1988"/>
<evidence type="ECO:0000313" key="1">
    <source>
        <dbReference type="EMBL" id="EQB16131.1"/>
    </source>
</evidence>
<keyword evidence="2" id="KW-1185">Reference proteome</keyword>
<protein>
    <recommendedName>
        <fullName evidence="3">DUF3768 domain-containing protein</fullName>
    </recommendedName>
</protein>
<organism evidence="1 2">
    <name type="scientific">Novosphingobium lindaniclasticum LE124</name>
    <dbReference type="NCBI Taxonomy" id="1096930"/>
    <lineage>
        <taxon>Bacteria</taxon>
        <taxon>Pseudomonadati</taxon>
        <taxon>Pseudomonadota</taxon>
        <taxon>Alphaproteobacteria</taxon>
        <taxon>Sphingomonadales</taxon>
        <taxon>Sphingomonadaceae</taxon>
        <taxon>Novosphingobium</taxon>
    </lineage>
</organism>
<dbReference type="InterPro" id="IPR022243">
    <property type="entry name" value="DUF3768"/>
</dbReference>
<dbReference type="eggNOG" id="ENOG5032YTM">
    <property type="taxonomic scope" value="Bacteria"/>
</dbReference>
<dbReference type="Proteomes" id="UP000015527">
    <property type="component" value="Unassembled WGS sequence"/>
</dbReference>
<dbReference type="AlphaFoldDB" id="T0HIF2"/>
<dbReference type="Pfam" id="PF12599">
    <property type="entry name" value="DUF3768"/>
    <property type="match status" value="1"/>
</dbReference>
<gene>
    <name evidence="1" type="ORF">L284_10030</name>
</gene>
<dbReference type="EMBL" id="ATHL01000073">
    <property type="protein sequence ID" value="EQB16131.1"/>
    <property type="molecule type" value="Genomic_DNA"/>
</dbReference>
<name>T0HIF2_9SPHN</name>
<accession>T0HIF2</accession>